<dbReference type="InterPro" id="IPR058594">
    <property type="entry name" value="PB1-like_dom_pln"/>
</dbReference>
<organism evidence="3 4">
    <name type="scientific">Phaseolus angularis</name>
    <name type="common">Azuki bean</name>
    <name type="synonym">Vigna angularis</name>
    <dbReference type="NCBI Taxonomy" id="3914"/>
    <lineage>
        <taxon>Eukaryota</taxon>
        <taxon>Viridiplantae</taxon>
        <taxon>Streptophyta</taxon>
        <taxon>Embryophyta</taxon>
        <taxon>Tracheophyta</taxon>
        <taxon>Spermatophyta</taxon>
        <taxon>Magnoliopsida</taxon>
        <taxon>eudicotyledons</taxon>
        <taxon>Gunneridae</taxon>
        <taxon>Pentapetalae</taxon>
        <taxon>rosids</taxon>
        <taxon>fabids</taxon>
        <taxon>Fabales</taxon>
        <taxon>Fabaceae</taxon>
        <taxon>Papilionoideae</taxon>
        <taxon>50 kb inversion clade</taxon>
        <taxon>NPAAA clade</taxon>
        <taxon>indigoferoid/millettioid clade</taxon>
        <taxon>Phaseoleae</taxon>
        <taxon>Vigna</taxon>
    </lineage>
</organism>
<protein>
    <recommendedName>
        <fullName evidence="2">PB1-like domain-containing protein</fullName>
    </recommendedName>
</protein>
<accession>A0A0L9VA20</accession>
<reference evidence="4" key="1">
    <citation type="journal article" date="2015" name="Proc. Natl. Acad. Sci. U.S.A.">
        <title>Genome sequencing of adzuki bean (Vigna angularis) provides insight into high starch and low fat accumulation and domestication.</title>
        <authorList>
            <person name="Yang K."/>
            <person name="Tian Z."/>
            <person name="Chen C."/>
            <person name="Luo L."/>
            <person name="Zhao B."/>
            <person name="Wang Z."/>
            <person name="Yu L."/>
            <person name="Li Y."/>
            <person name="Sun Y."/>
            <person name="Li W."/>
            <person name="Chen Y."/>
            <person name="Li Y."/>
            <person name="Zhang Y."/>
            <person name="Ai D."/>
            <person name="Zhao J."/>
            <person name="Shang C."/>
            <person name="Ma Y."/>
            <person name="Wu B."/>
            <person name="Wang M."/>
            <person name="Gao L."/>
            <person name="Sun D."/>
            <person name="Zhang P."/>
            <person name="Guo F."/>
            <person name="Wang W."/>
            <person name="Li Y."/>
            <person name="Wang J."/>
            <person name="Varshney R.K."/>
            <person name="Wang J."/>
            <person name="Ling H.Q."/>
            <person name="Wan P."/>
        </authorList>
    </citation>
    <scope>NUCLEOTIDE SEQUENCE</scope>
    <source>
        <strain evidence="4">cv. Jingnong 6</strain>
    </source>
</reference>
<evidence type="ECO:0000259" key="2">
    <source>
        <dbReference type="Pfam" id="PF26130"/>
    </source>
</evidence>
<name>A0A0L9VA20_PHAAN</name>
<sequence length="325" mass="35263">MEDAIVCVFHHGGKFINDSTIKYEGETTTLSFDPDMWSFFVVVSVVKSLGYENFKDLWYCLGGGLVLENRLEQLIDDRGAMHMANLARLNGEVNLYVVHVVSDPGVIHMLEDITNDEGEVEGNGTVQKEGEEDGDSVQVNGEGDGDLQEVNVCEDDGDGVQVNGVVDGDLQEVNVCQEDGDGVEVNGVVDGDLEEVNEGEEDGGVVEVEEVNEGEEDGGAVEVEEVNEGEEDGGVVEVEVEEEQELNVCEGVVEDEVYLCSWSTSTEEGDVHGINECLEGLVDVSVECDIDGDVDGNVEVEVEVESLYDSDDDRDNVSVECHDHD</sequence>
<evidence type="ECO:0000313" key="3">
    <source>
        <dbReference type="EMBL" id="KOM51931.1"/>
    </source>
</evidence>
<feature type="domain" description="PB1-like" evidence="2">
    <location>
        <begin position="1"/>
        <end position="99"/>
    </location>
</feature>
<dbReference type="Pfam" id="PF26130">
    <property type="entry name" value="PB1-like"/>
    <property type="match status" value="1"/>
</dbReference>
<dbReference type="EMBL" id="CM003379">
    <property type="protein sequence ID" value="KOM51931.1"/>
    <property type="molecule type" value="Genomic_DNA"/>
</dbReference>
<proteinExistence type="predicted"/>
<dbReference type="AlphaFoldDB" id="A0A0L9VA20"/>
<evidence type="ECO:0000256" key="1">
    <source>
        <dbReference type="SAM" id="MobiDB-lite"/>
    </source>
</evidence>
<dbReference type="Proteomes" id="UP000053144">
    <property type="component" value="Chromosome 9"/>
</dbReference>
<gene>
    <name evidence="3" type="ORF">LR48_Vigan09g059000</name>
</gene>
<evidence type="ECO:0000313" key="4">
    <source>
        <dbReference type="Proteomes" id="UP000053144"/>
    </source>
</evidence>
<feature type="region of interest" description="Disordered" evidence="1">
    <location>
        <begin position="116"/>
        <end position="145"/>
    </location>
</feature>
<dbReference type="Gramene" id="KOM51931">
    <property type="protein sequence ID" value="KOM51931"/>
    <property type="gene ID" value="LR48_Vigan09g059000"/>
</dbReference>
<dbReference type="OMA" id="HGINECL"/>